<name>A0ABX4PFS3_9LEPT</name>
<dbReference type="EMBL" id="NPEI01000015">
    <property type="protein sequence ID" value="PKA14627.1"/>
    <property type="molecule type" value="Genomic_DNA"/>
</dbReference>
<proteinExistence type="predicted"/>
<protein>
    <submittedName>
        <fullName evidence="1">Uncharacterized protein</fullName>
    </submittedName>
</protein>
<keyword evidence="2" id="KW-1185">Reference proteome</keyword>
<sequence>MIRKTLILIIISLFAKCDSNNGREMNCGEQIILLAAEKENGIWTNEEYNNVLNLTLLSCNK</sequence>
<evidence type="ECO:0000313" key="2">
    <source>
        <dbReference type="Proteomes" id="UP000231857"/>
    </source>
</evidence>
<reference evidence="1 2" key="1">
    <citation type="submission" date="2017-07" db="EMBL/GenBank/DDBJ databases">
        <title>Leptospira spp. isolated from tropical soils.</title>
        <authorList>
            <person name="Thibeaux R."/>
            <person name="Iraola G."/>
            <person name="Ferres I."/>
            <person name="Bierque E."/>
            <person name="Girault D."/>
            <person name="Soupe-Gilbert M.-E."/>
            <person name="Picardeau M."/>
            <person name="Goarant C."/>
        </authorList>
    </citation>
    <scope>NUCLEOTIDE SEQUENCE [LARGE SCALE GENOMIC DNA]</scope>
    <source>
        <strain evidence="1 2">ATI7-C-A2</strain>
    </source>
</reference>
<organism evidence="1 2">
    <name type="scientific">Leptospira haakeii</name>
    <dbReference type="NCBI Taxonomy" id="2023198"/>
    <lineage>
        <taxon>Bacteria</taxon>
        <taxon>Pseudomonadati</taxon>
        <taxon>Spirochaetota</taxon>
        <taxon>Spirochaetia</taxon>
        <taxon>Leptospirales</taxon>
        <taxon>Leptospiraceae</taxon>
        <taxon>Leptospira</taxon>
    </lineage>
</organism>
<gene>
    <name evidence="1" type="ORF">CH363_17860</name>
</gene>
<evidence type="ECO:0000313" key="1">
    <source>
        <dbReference type="EMBL" id="PKA14627.1"/>
    </source>
</evidence>
<accession>A0ABX4PFS3</accession>
<dbReference type="Proteomes" id="UP000231857">
    <property type="component" value="Unassembled WGS sequence"/>
</dbReference>
<comment type="caution">
    <text evidence="1">The sequence shown here is derived from an EMBL/GenBank/DDBJ whole genome shotgun (WGS) entry which is preliminary data.</text>
</comment>